<dbReference type="AlphaFoldDB" id="A0A916V2B1"/>
<dbReference type="EMBL" id="BMED01000009">
    <property type="protein sequence ID" value="GGD00633.1"/>
    <property type="molecule type" value="Genomic_DNA"/>
</dbReference>
<gene>
    <name evidence="3" type="ORF">GCM10011396_55260</name>
</gene>
<organism evidence="3 4">
    <name type="scientific">Undibacterium terreum</name>
    <dbReference type="NCBI Taxonomy" id="1224302"/>
    <lineage>
        <taxon>Bacteria</taxon>
        <taxon>Pseudomonadati</taxon>
        <taxon>Pseudomonadota</taxon>
        <taxon>Betaproteobacteria</taxon>
        <taxon>Burkholderiales</taxon>
        <taxon>Oxalobacteraceae</taxon>
        <taxon>Undibacterium</taxon>
    </lineage>
</organism>
<sequence>MSLTDAGQTYYDCIRQILVDLEEADALAASASSKLTGTLRINCHIGFGQLQLARLLPLFSREYENIAIDVKLTSKALDLVGEAYDIGIFIGLQNFSSNMISRQLGISEVILCASPGYIKEKGMPQKPEELSSHACLNFDYEQLKHSWHLVGENESKDIAITSKITSNNGELLRYCGLAGMGILMRPSFNLGKDLASGKLVRVLPDYNLGSFSVTLVYPTKRLMPAKVRGFVDFMVRHFPDPERDHWLSSDQNLYE</sequence>
<name>A0A916V2B1_9BURK</name>
<dbReference type="InterPro" id="IPR005119">
    <property type="entry name" value="LysR_subst-bd"/>
</dbReference>
<dbReference type="Proteomes" id="UP000637423">
    <property type="component" value="Unassembled WGS sequence"/>
</dbReference>
<comment type="caution">
    <text evidence="3">The sequence shown here is derived from an EMBL/GenBank/DDBJ whole genome shotgun (WGS) entry which is preliminary data.</text>
</comment>
<evidence type="ECO:0000313" key="3">
    <source>
        <dbReference type="EMBL" id="GGD00633.1"/>
    </source>
</evidence>
<keyword evidence="4" id="KW-1185">Reference proteome</keyword>
<dbReference type="PANTHER" id="PTHR30537">
    <property type="entry name" value="HTH-TYPE TRANSCRIPTIONAL REGULATOR"/>
    <property type="match status" value="1"/>
</dbReference>
<dbReference type="Pfam" id="PF03466">
    <property type="entry name" value="LysR_substrate"/>
    <property type="match status" value="1"/>
</dbReference>
<comment type="similarity">
    <text evidence="1">Belongs to the LysR transcriptional regulatory family.</text>
</comment>
<proteinExistence type="inferred from homology"/>
<feature type="domain" description="LysR substrate-binding" evidence="2">
    <location>
        <begin position="34"/>
        <end position="238"/>
    </location>
</feature>
<dbReference type="PANTHER" id="PTHR30537:SF5">
    <property type="entry name" value="HTH-TYPE TRANSCRIPTIONAL ACTIVATOR TTDR-RELATED"/>
    <property type="match status" value="1"/>
</dbReference>
<dbReference type="CDD" id="cd08422">
    <property type="entry name" value="PBP2_CrgA_like"/>
    <property type="match status" value="1"/>
</dbReference>
<protein>
    <submittedName>
        <fullName evidence="3">LysR family transcriptional regulator</fullName>
    </submittedName>
</protein>
<reference evidence="3" key="1">
    <citation type="journal article" date="2014" name="Int. J. Syst. Evol. Microbiol.">
        <title>Complete genome sequence of Corynebacterium casei LMG S-19264T (=DSM 44701T), isolated from a smear-ripened cheese.</title>
        <authorList>
            <consortium name="US DOE Joint Genome Institute (JGI-PGF)"/>
            <person name="Walter F."/>
            <person name="Albersmeier A."/>
            <person name="Kalinowski J."/>
            <person name="Ruckert C."/>
        </authorList>
    </citation>
    <scope>NUCLEOTIDE SEQUENCE</scope>
    <source>
        <strain evidence="3">CGMCC 1.10998</strain>
    </source>
</reference>
<dbReference type="Gene3D" id="3.40.190.290">
    <property type="match status" value="1"/>
</dbReference>
<evidence type="ECO:0000256" key="1">
    <source>
        <dbReference type="ARBA" id="ARBA00009437"/>
    </source>
</evidence>
<evidence type="ECO:0000259" key="2">
    <source>
        <dbReference type="Pfam" id="PF03466"/>
    </source>
</evidence>
<dbReference type="SUPFAM" id="SSF53850">
    <property type="entry name" value="Periplasmic binding protein-like II"/>
    <property type="match status" value="1"/>
</dbReference>
<reference evidence="3" key="2">
    <citation type="submission" date="2020-09" db="EMBL/GenBank/DDBJ databases">
        <authorList>
            <person name="Sun Q."/>
            <person name="Zhou Y."/>
        </authorList>
    </citation>
    <scope>NUCLEOTIDE SEQUENCE</scope>
    <source>
        <strain evidence="3">CGMCC 1.10998</strain>
    </source>
</reference>
<evidence type="ECO:0000313" key="4">
    <source>
        <dbReference type="Proteomes" id="UP000637423"/>
    </source>
</evidence>
<accession>A0A916V2B1</accession>
<dbReference type="InterPro" id="IPR058163">
    <property type="entry name" value="LysR-type_TF_proteobact-type"/>
</dbReference>